<evidence type="ECO:0000256" key="6">
    <source>
        <dbReference type="RuleBase" id="RU366025"/>
    </source>
</evidence>
<name>A0A9P5JYF3_9AGAM</name>
<evidence type="ECO:0000256" key="5">
    <source>
        <dbReference type="ARBA" id="ARBA00022807"/>
    </source>
</evidence>
<keyword evidence="3 6" id="KW-0833">Ubl conjugation pathway</keyword>
<keyword evidence="4 6" id="KW-0378">Hydrolase</keyword>
<keyword evidence="5 6" id="KW-0788">Thiol protease</keyword>
<feature type="region of interest" description="Disordered" evidence="7">
    <location>
        <begin position="1"/>
        <end position="144"/>
    </location>
</feature>
<dbReference type="EMBL" id="WHVB01000025">
    <property type="protein sequence ID" value="KAF8470409.1"/>
    <property type="molecule type" value="Genomic_DNA"/>
</dbReference>
<evidence type="ECO:0000313" key="10">
    <source>
        <dbReference type="Proteomes" id="UP000759537"/>
    </source>
</evidence>
<accession>A0A9P5JYF3</accession>
<dbReference type="InterPro" id="IPR038765">
    <property type="entry name" value="Papain-like_cys_pep_sf"/>
</dbReference>
<feature type="compositionally biased region" description="Low complexity" evidence="7">
    <location>
        <begin position="160"/>
        <end position="181"/>
    </location>
</feature>
<dbReference type="Pfam" id="PF00443">
    <property type="entry name" value="UCH"/>
    <property type="match status" value="1"/>
</dbReference>
<dbReference type="GO" id="GO:0005634">
    <property type="term" value="C:nucleus"/>
    <property type="evidence" value="ECO:0007669"/>
    <property type="project" value="TreeGrafter"/>
</dbReference>
<evidence type="ECO:0000313" key="9">
    <source>
        <dbReference type="EMBL" id="KAF8470409.1"/>
    </source>
</evidence>
<evidence type="ECO:0000256" key="2">
    <source>
        <dbReference type="ARBA" id="ARBA00022670"/>
    </source>
</evidence>
<comment type="catalytic activity">
    <reaction evidence="1 6">
        <text>Thiol-dependent hydrolysis of ester, thioester, amide, peptide and isopeptide bonds formed by the C-terminal Gly of ubiquitin (a 76-residue protein attached to proteins as an intracellular targeting signal).</text>
        <dbReference type="EC" id="3.4.19.12"/>
    </reaction>
</comment>
<organism evidence="9 10">
    <name type="scientific">Russula ochroleuca</name>
    <dbReference type="NCBI Taxonomy" id="152965"/>
    <lineage>
        <taxon>Eukaryota</taxon>
        <taxon>Fungi</taxon>
        <taxon>Dikarya</taxon>
        <taxon>Basidiomycota</taxon>
        <taxon>Agaricomycotina</taxon>
        <taxon>Agaricomycetes</taxon>
        <taxon>Russulales</taxon>
        <taxon>Russulaceae</taxon>
        <taxon>Russula</taxon>
    </lineage>
</organism>
<feature type="domain" description="USP" evidence="8">
    <location>
        <begin position="262"/>
        <end position="661"/>
    </location>
</feature>
<dbReference type="InterPro" id="IPR050164">
    <property type="entry name" value="Peptidase_C19"/>
</dbReference>
<dbReference type="GO" id="GO:0004843">
    <property type="term" value="F:cysteine-type deubiquitinase activity"/>
    <property type="evidence" value="ECO:0007669"/>
    <property type="project" value="UniProtKB-UniRule"/>
</dbReference>
<dbReference type="PANTHER" id="PTHR24006">
    <property type="entry name" value="UBIQUITIN CARBOXYL-TERMINAL HYDROLASE"/>
    <property type="match status" value="1"/>
</dbReference>
<protein>
    <recommendedName>
        <fullName evidence="6">Ubiquitin carboxyl-terminal hydrolase</fullName>
        <ecNumber evidence="6">3.4.19.12</ecNumber>
    </recommendedName>
</protein>
<keyword evidence="10" id="KW-1185">Reference proteome</keyword>
<dbReference type="AlphaFoldDB" id="A0A9P5JYF3"/>
<dbReference type="InterPro" id="IPR018200">
    <property type="entry name" value="USP_CS"/>
</dbReference>
<evidence type="ECO:0000259" key="8">
    <source>
        <dbReference type="PROSITE" id="PS50235"/>
    </source>
</evidence>
<feature type="compositionally biased region" description="Low complexity" evidence="7">
    <location>
        <begin position="101"/>
        <end position="138"/>
    </location>
</feature>
<dbReference type="PANTHER" id="PTHR24006:SF687">
    <property type="entry name" value="UBIQUITIN CARBOXYL-TERMINAL HYDROLASE 10"/>
    <property type="match status" value="1"/>
</dbReference>
<dbReference type="CDD" id="cd02257">
    <property type="entry name" value="Peptidase_C19"/>
    <property type="match status" value="1"/>
</dbReference>
<dbReference type="GO" id="GO:0006508">
    <property type="term" value="P:proteolysis"/>
    <property type="evidence" value="ECO:0007669"/>
    <property type="project" value="UniProtKB-KW"/>
</dbReference>
<feature type="region of interest" description="Disordered" evidence="7">
    <location>
        <begin position="413"/>
        <end position="433"/>
    </location>
</feature>
<evidence type="ECO:0000256" key="3">
    <source>
        <dbReference type="ARBA" id="ARBA00022786"/>
    </source>
</evidence>
<dbReference type="GO" id="GO:0016579">
    <property type="term" value="P:protein deubiquitination"/>
    <property type="evidence" value="ECO:0007669"/>
    <property type="project" value="InterPro"/>
</dbReference>
<gene>
    <name evidence="9" type="ORF">DFH94DRAFT_811604</name>
</gene>
<comment type="caution">
    <text evidence="9">The sequence shown here is derived from an EMBL/GenBank/DDBJ whole genome shotgun (WGS) entry which is preliminary data.</text>
</comment>
<dbReference type="Gene3D" id="3.90.70.10">
    <property type="entry name" value="Cysteine proteinases"/>
    <property type="match status" value="1"/>
</dbReference>
<evidence type="ECO:0000256" key="7">
    <source>
        <dbReference type="SAM" id="MobiDB-lite"/>
    </source>
</evidence>
<dbReference type="Proteomes" id="UP000759537">
    <property type="component" value="Unassembled WGS sequence"/>
</dbReference>
<dbReference type="EC" id="3.4.19.12" evidence="6"/>
<dbReference type="InterPro" id="IPR028889">
    <property type="entry name" value="USP"/>
</dbReference>
<sequence>MDPKQQFGGWAIWSRRPTNPSLAPGIIISPRSRPPQDVLEKALQISTPPESPKPAVAALLATPPSAVADVPSDLSSTQATPDEPQKLASDPAESPRNDLPETVSSTETEISTASNTPPVPTSPLSSSTSVSASHSQVKSRSESFVLTSSLDTTVLTPPDAVSSSAAPASAPPLASASAPSPASAPPVLKKSWASLLRPTADDAGTASKSSLPTSSVVGFSIPASPPPPLVPPVRRAELIALLNGSPPSRSTSNAMVPRLRPRGLVNSGNMCFANAVLQLLVYCPPFWKLFREVGRLTGPRERGERIGGNATLLVDATVRFLEEFVHEEKKPPTQQPQQQAGNVKPKEEEDEKKEDDGVDSFIPTYIYNAMKEKKRFDNMRGGHQEDAEEFFGFYLDTLEEELLALLTSITPPKPASAASKVEERDGSQSGEGWTEVGKRNKMVLTRTARSVESPITRIFGGKFRSTLRTPHQRDSVVVEDWRSLQLDIQPDSVLTIQDALAHISQPQSVEVGPSGSSEASQQVLIEALPPVLVLHLKRFLYDTAARGVVKIGKPVQFTPELEIPLDIMAPATRRPAQPARYTLYGVLYHHGVSAGGGHYTLDVLHPKRDGGTWGSGNSGGEAWLHIDDEVVSAVRHEDVFRGHDNDRADDRCAYLLFYRRAAPTRT</sequence>
<proteinExistence type="inferred from homology"/>
<comment type="similarity">
    <text evidence="6">Belongs to the peptidase C19 family.</text>
</comment>
<feature type="region of interest" description="Disordered" evidence="7">
    <location>
        <begin position="326"/>
        <end position="355"/>
    </location>
</feature>
<dbReference type="InterPro" id="IPR001394">
    <property type="entry name" value="Peptidase_C19_UCH"/>
</dbReference>
<dbReference type="GO" id="GO:0005829">
    <property type="term" value="C:cytosol"/>
    <property type="evidence" value="ECO:0007669"/>
    <property type="project" value="TreeGrafter"/>
</dbReference>
<evidence type="ECO:0000256" key="4">
    <source>
        <dbReference type="ARBA" id="ARBA00022801"/>
    </source>
</evidence>
<reference evidence="9" key="2">
    <citation type="journal article" date="2020" name="Nat. Commun.">
        <title>Large-scale genome sequencing of mycorrhizal fungi provides insights into the early evolution of symbiotic traits.</title>
        <authorList>
            <person name="Miyauchi S."/>
            <person name="Kiss E."/>
            <person name="Kuo A."/>
            <person name="Drula E."/>
            <person name="Kohler A."/>
            <person name="Sanchez-Garcia M."/>
            <person name="Morin E."/>
            <person name="Andreopoulos B."/>
            <person name="Barry K.W."/>
            <person name="Bonito G."/>
            <person name="Buee M."/>
            <person name="Carver A."/>
            <person name="Chen C."/>
            <person name="Cichocki N."/>
            <person name="Clum A."/>
            <person name="Culley D."/>
            <person name="Crous P.W."/>
            <person name="Fauchery L."/>
            <person name="Girlanda M."/>
            <person name="Hayes R.D."/>
            <person name="Keri Z."/>
            <person name="LaButti K."/>
            <person name="Lipzen A."/>
            <person name="Lombard V."/>
            <person name="Magnuson J."/>
            <person name="Maillard F."/>
            <person name="Murat C."/>
            <person name="Nolan M."/>
            <person name="Ohm R.A."/>
            <person name="Pangilinan J."/>
            <person name="Pereira M.F."/>
            <person name="Perotto S."/>
            <person name="Peter M."/>
            <person name="Pfister S."/>
            <person name="Riley R."/>
            <person name="Sitrit Y."/>
            <person name="Stielow J.B."/>
            <person name="Szollosi G."/>
            <person name="Zifcakova L."/>
            <person name="Stursova M."/>
            <person name="Spatafora J.W."/>
            <person name="Tedersoo L."/>
            <person name="Vaario L.M."/>
            <person name="Yamada A."/>
            <person name="Yan M."/>
            <person name="Wang P."/>
            <person name="Xu J."/>
            <person name="Bruns T."/>
            <person name="Baldrian P."/>
            <person name="Vilgalys R."/>
            <person name="Dunand C."/>
            <person name="Henrissat B."/>
            <person name="Grigoriev I.V."/>
            <person name="Hibbett D."/>
            <person name="Nagy L.G."/>
            <person name="Martin F.M."/>
        </authorList>
    </citation>
    <scope>NUCLEOTIDE SEQUENCE</scope>
    <source>
        <strain evidence="9">Prilba</strain>
    </source>
</reference>
<dbReference type="PROSITE" id="PS50235">
    <property type="entry name" value="USP_3"/>
    <property type="match status" value="1"/>
</dbReference>
<reference evidence="9" key="1">
    <citation type="submission" date="2019-10" db="EMBL/GenBank/DDBJ databases">
        <authorList>
            <consortium name="DOE Joint Genome Institute"/>
            <person name="Kuo A."/>
            <person name="Miyauchi S."/>
            <person name="Kiss E."/>
            <person name="Drula E."/>
            <person name="Kohler A."/>
            <person name="Sanchez-Garcia M."/>
            <person name="Andreopoulos B."/>
            <person name="Barry K.W."/>
            <person name="Bonito G."/>
            <person name="Buee M."/>
            <person name="Carver A."/>
            <person name="Chen C."/>
            <person name="Cichocki N."/>
            <person name="Clum A."/>
            <person name="Culley D."/>
            <person name="Crous P.W."/>
            <person name="Fauchery L."/>
            <person name="Girlanda M."/>
            <person name="Hayes R."/>
            <person name="Keri Z."/>
            <person name="LaButti K."/>
            <person name="Lipzen A."/>
            <person name="Lombard V."/>
            <person name="Magnuson J."/>
            <person name="Maillard F."/>
            <person name="Morin E."/>
            <person name="Murat C."/>
            <person name="Nolan M."/>
            <person name="Ohm R."/>
            <person name="Pangilinan J."/>
            <person name="Pereira M."/>
            <person name="Perotto S."/>
            <person name="Peter M."/>
            <person name="Riley R."/>
            <person name="Sitrit Y."/>
            <person name="Stielow B."/>
            <person name="Szollosi G."/>
            <person name="Zifcakova L."/>
            <person name="Stursova M."/>
            <person name="Spatafora J.W."/>
            <person name="Tedersoo L."/>
            <person name="Vaario L.-M."/>
            <person name="Yamada A."/>
            <person name="Yan M."/>
            <person name="Wang P."/>
            <person name="Xu J."/>
            <person name="Bruns T."/>
            <person name="Baldrian P."/>
            <person name="Vilgalys R."/>
            <person name="Henrissat B."/>
            <person name="Grigoriev I.V."/>
            <person name="Hibbett D."/>
            <person name="Nagy L.G."/>
            <person name="Martin F.M."/>
        </authorList>
    </citation>
    <scope>NUCLEOTIDE SEQUENCE</scope>
    <source>
        <strain evidence="9">Prilba</strain>
    </source>
</reference>
<dbReference type="PROSITE" id="PS00972">
    <property type="entry name" value="USP_1"/>
    <property type="match status" value="1"/>
</dbReference>
<dbReference type="SUPFAM" id="SSF54001">
    <property type="entry name" value="Cysteine proteinases"/>
    <property type="match status" value="1"/>
</dbReference>
<keyword evidence="2 6" id="KW-0645">Protease</keyword>
<dbReference type="OrthoDB" id="429671at2759"/>
<dbReference type="PROSITE" id="PS00973">
    <property type="entry name" value="USP_2"/>
    <property type="match status" value="1"/>
</dbReference>
<evidence type="ECO:0000256" key="1">
    <source>
        <dbReference type="ARBA" id="ARBA00000707"/>
    </source>
</evidence>
<feature type="region of interest" description="Disordered" evidence="7">
    <location>
        <begin position="160"/>
        <end position="184"/>
    </location>
</feature>